<dbReference type="EMBL" id="CP029822">
    <property type="protein sequence ID" value="AZS50081.1"/>
    <property type="molecule type" value="Genomic_DNA"/>
</dbReference>
<sequence length="839" mass="93564">MKSFTKLLRILLIVFLLLTLLIVYGVLKIQEVKHDLGLTVDWQNIQVGIKGITFEKLTIDQQSSDGTLTTTTSQNVMLSFSTLTIKHLDVKVQLGDYIIKEKEKASQIELKRFLDNLNWAPHRIKIEKFDLSIPCSSSFCNLSGSAELLQTSNANKPITLVATVNENLQLLYIKAELYQKPELFTLILDTNFNKEPLISLSTQIDETLKHWQGSFNLYKIQNTSQLFSFMQYFLPNQKVFTNIPYEAKVDANWQLYFPDGLMTLRAEKGEISIDASLPNPWPIIHLGHLQGLLQTKVLIDNSLPKVEKINVDLTLTNLSSKLLTNIPQDLQPNVVNLILQPLTATNDAIELSLTTEGKLNTLLYSKIFINQKDTTILLADSNFQANTNKLTWVGYSLQNAQLLLPFNATITPQKADVTFSPDASFKAQQLIIDRDTVAKNLQLTAKSLKATIDYQDNNSMQWSLGTPITLTTKTLAQPLLKTQSWSLTGRLDASSKQTLLAAKISNTADFVANLTLITDYKKQLTIKGKTPDLFFRNTNIFAKTFKDWPELLNIGTGKTSISNMLLTIPFDNKTLSLESKINASGLSGIFDRIEFRDLSCTVLINVNNNKLEIALPDLALTEANPGFDMGPLQFNGEYNASIKKPLEGVLNWTKAELTLFTGEVWLKPGALDLAKLPQEINVQIKNIQLKDILKAYPTEGLNGEGDIDGYLPIIITNTGLDIKEGKLAARKAGYIKFNSPAIKAVGENNPNMKLVTDALENFQYSVLSSQISYDQGNAILGLQIKGKNPDVKDGQAVNLNISLQENIPALMTTLQLSDRVSDIIQKRVQKRLQQGASKK</sequence>
<keyword evidence="2" id="KW-1185">Reference proteome</keyword>
<proteinExistence type="predicted"/>
<protein>
    <submittedName>
        <fullName evidence="1">Uncharacterized protein</fullName>
    </submittedName>
</protein>
<evidence type="ECO:0000313" key="1">
    <source>
        <dbReference type="EMBL" id="AZS50081.1"/>
    </source>
</evidence>
<dbReference type="InterPro" id="IPR021730">
    <property type="entry name" value="YdbH"/>
</dbReference>
<name>A0A3S9XCK5_9GAMM</name>
<dbReference type="RefSeq" id="WP_127162227.1">
    <property type="nucleotide sequence ID" value="NZ_CP029822.1"/>
</dbReference>
<gene>
    <name evidence="1" type="ORF">DM558_04510</name>
</gene>
<dbReference type="Proteomes" id="UP000273143">
    <property type="component" value="Chromosome"/>
</dbReference>
<reference evidence="2" key="1">
    <citation type="submission" date="2018-06" db="EMBL/GenBank/DDBJ databases">
        <title>Complete genome of Pseudomonas insecticola strain QZS01.</title>
        <authorList>
            <person name="Wang J."/>
            <person name="Su Q."/>
        </authorList>
    </citation>
    <scope>NUCLEOTIDE SEQUENCE [LARGE SCALE GENOMIC DNA]</scope>
    <source>
        <strain evidence="2">QZS01</strain>
    </source>
</reference>
<dbReference type="Pfam" id="PF11739">
    <property type="entry name" value="YdbH-like"/>
    <property type="match status" value="1"/>
</dbReference>
<dbReference type="AlphaFoldDB" id="A0A3S9XCK5"/>
<dbReference type="KEGG" id="emo:DM558_04510"/>
<evidence type="ECO:0000313" key="2">
    <source>
        <dbReference type="Proteomes" id="UP000273143"/>
    </source>
</evidence>
<organism evidence="1 2">
    <name type="scientific">Entomomonas moraniae</name>
    <dbReference type="NCBI Taxonomy" id="2213226"/>
    <lineage>
        <taxon>Bacteria</taxon>
        <taxon>Pseudomonadati</taxon>
        <taxon>Pseudomonadota</taxon>
        <taxon>Gammaproteobacteria</taxon>
        <taxon>Pseudomonadales</taxon>
        <taxon>Pseudomonadaceae</taxon>
        <taxon>Entomomonas</taxon>
    </lineage>
</organism>
<accession>A0A3S9XCK5</accession>